<proteinExistence type="inferred from homology"/>
<dbReference type="GO" id="GO:0051539">
    <property type="term" value="F:4 iron, 4 sulfur cluster binding"/>
    <property type="evidence" value="ECO:0007669"/>
    <property type="project" value="UniProtKB-UniRule"/>
</dbReference>
<dbReference type="InterPro" id="IPR004559">
    <property type="entry name" value="HemW-like"/>
</dbReference>
<comment type="function">
    <text evidence="10">Probably acts as a heme chaperone, transferring heme to an unknown acceptor. Binds one molecule of heme per monomer, possibly covalently. Binds 1 [4Fe-4S] cluster. The cluster is coordinated with 3 cysteines and an exchangeable S-adenosyl-L-methionine.</text>
</comment>
<protein>
    <recommendedName>
        <fullName evidence="3 10">Heme chaperone HemW</fullName>
    </recommendedName>
</protein>
<dbReference type="InterPro" id="IPR006638">
    <property type="entry name" value="Elp3/MiaA/NifB-like_rSAM"/>
</dbReference>
<organism evidence="12 13">
    <name type="scientific">Kryptobacter tengchongensis</name>
    <dbReference type="NCBI Taxonomy" id="1643429"/>
    <lineage>
        <taxon>Bacteria</taxon>
        <taxon>Pseudomonadati</taxon>
        <taxon>Candidatus Kryptoniota</taxon>
        <taxon>Candidatus Kryptobacter</taxon>
    </lineage>
</organism>
<evidence type="ECO:0000256" key="3">
    <source>
        <dbReference type="ARBA" id="ARBA00017228"/>
    </source>
</evidence>
<dbReference type="SFLD" id="SFLDF00562">
    <property type="entry name" value="HemN-like__clustered_with_heat"/>
    <property type="match status" value="1"/>
</dbReference>
<dbReference type="SUPFAM" id="SSF102114">
    <property type="entry name" value="Radical SAM enzymes"/>
    <property type="match status" value="1"/>
</dbReference>
<dbReference type="GO" id="GO:0004109">
    <property type="term" value="F:coproporphyrinogen oxidase activity"/>
    <property type="evidence" value="ECO:0007669"/>
    <property type="project" value="InterPro"/>
</dbReference>
<evidence type="ECO:0000256" key="1">
    <source>
        <dbReference type="ARBA" id="ARBA00001966"/>
    </source>
</evidence>
<dbReference type="SFLD" id="SFLDF00288">
    <property type="entry name" value="HemN-like__clustered_with_nucl"/>
    <property type="match status" value="1"/>
</dbReference>
<dbReference type="NCBIfam" id="TIGR00539">
    <property type="entry name" value="hemN_rel"/>
    <property type="match status" value="1"/>
</dbReference>
<sequence>MSGIYIHIPFCERKCIYCDFYSIENLDQIDLFVNSILQEIKIFKSESDFVGGTCFDTIYFGGGTPSLLKVSQFEKILNALYENFCISDNPEITVEANPGTVDKEKLSKFKCIGINRLSLGVQSFLDDELKFLGRIHTSEDAIRCIEFAFESGFENVNVDLIFGLPGQSEERWRENLFTVIKLNVPHISAYNLIVEKGTPLYEVVRSGEVKLPSDDEQAGLYEITMELLENAGYIHYEVSNYARSGFECRHNLKYWRYESYVGFGPSAHSFWGNRRWWNVANLGKYLNLIAQGKLPIANFEILSDEKMVEEFIYLGLRSTGIDLKKFKERFAFDFIGGEIKEKLVEMKKNGYIEMDDFKVRLTRKGFSVCDEIAVNLVSKIKYVLK</sequence>
<keyword evidence="4 10" id="KW-0349">Heme</keyword>
<dbReference type="AlphaFoldDB" id="A0A916PF25"/>
<dbReference type="SFLD" id="SFLDS00029">
    <property type="entry name" value="Radical_SAM"/>
    <property type="match status" value="1"/>
</dbReference>
<evidence type="ECO:0000256" key="5">
    <source>
        <dbReference type="ARBA" id="ARBA00022691"/>
    </source>
</evidence>
<keyword evidence="10" id="KW-0004">4Fe-4S</keyword>
<dbReference type="InterPro" id="IPR007197">
    <property type="entry name" value="rSAM"/>
</dbReference>
<dbReference type="SFLD" id="SFLDG01065">
    <property type="entry name" value="anaerobic_coproporphyrinogen-I"/>
    <property type="match status" value="1"/>
</dbReference>
<dbReference type="GO" id="GO:0046872">
    <property type="term" value="F:metal ion binding"/>
    <property type="evidence" value="ECO:0007669"/>
    <property type="project" value="UniProtKB-UniRule"/>
</dbReference>
<dbReference type="RefSeq" id="WP_072264183.1">
    <property type="nucleotide sequence ID" value="NZ_CZVV01000135.1"/>
</dbReference>
<evidence type="ECO:0000256" key="8">
    <source>
        <dbReference type="ARBA" id="ARBA00023014"/>
    </source>
</evidence>
<evidence type="ECO:0000256" key="7">
    <source>
        <dbReference type="ARBA" id="ARBA00023004"/>
    </source>
</evidence>
<accession>A0A916PF25</accession>
<evidence type="ECO:0000256" key="6">
    <source>
        <dbReference type="ARBA" id="ARBA00022723"/>
    </source>
</evidence>
<dbReference type="InterPro" id="IPR034505">
    <property type="entry name" value="Coproporphyrinogen-III_oxidase"/>
</dbReference>
<dbReference type="EMBL" id="CZVV01000135">
    <property type="protein sequence ID" value="CUT04809.1"/>
    <property type="molecule type" value="Genomic_DNA"/>
</dbReference>
<keyword evidence="6 10" id="KW-0479">Metal-binding</keyword>
<evidence type="ECO:0000256" key="4">
    <source>
        <dbReference type="ARBA" id="ARBA00022617"/>
    </source>
</evidence>
<comment type="similarity">
    <text evidence="2">Belongs to the anaerobic coproporphyrinogen-III oxidase family. HemW subfamily.</text>
</comment>
<dbReference type="Pfam" id="PF04055">
    <property type="entry name" value="Radical_SAM"/>
    <property type="match status" value="1"/>
</dbReference>
<dbReference type="SFLD" id="SFLDG01082">
    <property type="entry name" value="B12-binding_domain_containing"/>
    <property type="match status" value="1"/>
</dbReference>
<name>A0A916PF25_KRYT1</name>
<dbReference type="InterPro" id="IPR058240">
    <property type="entry name" value="rSAM_sf"/>
</dbReference>
<dbReference type="GO" id="GO:0005737">
    <property type="term" value="C:cytoplasm"/>
    <property type="evidence" value="ECO:0007669"/>
    <property type="project" value="UniProtKB-SubCell"/>
</dbReference>
<evidence type="ECO:0000256" key="2">
    <source>
        <dbReference type="ARBA" id="ARBA00006100"/>
    </source>
</evidence>
<keyword evidence="7 10" id="KW-0408">Iron</keyword>
<comment type="caution">
    <text evidence="12">The sequence shown here is derived from an EMBL/GenBank/DDBJ whole genome shotgun (WGS) entry which is preliminary data.</text>
</comment>
<keyword evidence="10" id="KW-0963">Cytoplasm</keyword>
<dbReference type="Proteomes" id="UP000243105">
    <property type="component" value="Unassembled WGS sequence"/>
</dbReference>
<comment type="cofactor">
    <cofactor evidence="1">
        <name>[4Fe-4S] cluster</name>
        <dbReference type="ChEBI" id="CHEBI:49883"/>
    </cofactor>
</comment>
<comment type="subcellular location">
    <subcellularLocation>
        <location evidence="10">Cytoplasm</location>
    </subcellularLocation>
</comment>
<keyword evidence="5 10" id="KW-0949">S-adenosyl-L-methionine</keyword>
<dbReference type="PANTHER" id="PTHR13932:SF5">
    <property type="entry name" value="RADICAL S-ADENOSYL METHIONINE DOMAIN-CONTAINING PROTEIN 1, MITOCHONDRIAL"/>
    <property type="match status" value="1"/>
</dbReference>
<reference evidence="12 13" key="1">
    <citation type="submission" date="2015-11" db="EMBL/GenBank/DDBJ databases">
        <authorList>
            <person name="Varghese N."/>
        </authorList>
    </citation>
    <scope>NUCLEOTIDE SEQUENCE [LARGE SCALE GENOMIC DNA]</scope>
    <source>
        <strain evidence="12 13">JGI-25</strain>
    </source>
</reference>
<dbReference type="PROSITE" id="PS51918">
    <property type="entry name" value="RADICAL_SAM"/>
    <property type="match status" value="1"/>
</dbReference>
<dbReference type="Pfam" id="PF06969">
    <property type="entry name" value="HemN_C"/>
    <property type="match status" value="1"/>
</dbReference>
<dbReference type="Gene3D" id="3.20.20.70">
    <property type="entry name" value="Aldolase class I"/>
    <property type="match status" value="1"/>
</dbReference>
<dbReference type="InterPro" id="IPR013785">
    <property type="entry name" value="Aldolase_TIM"/>
</dbReference>
<gene>
    <name evidence="12" type="ORF">JGI25_01478</name>
</gene>
<dbReference type="PANTHER" id="PTHR13932">
    <property type="entry name" value="COPROPORPHYRINIGEN III OXIDASE"/>
    <property type="match status" value="1"/>
</dbReference>
<evidence type="ECO:0000313" key="12">
    <source>
        <dbReference type="EMBL" id="CUT04809.1"/>
    </source>
</evidence>
<keyword evidence="9 10" id="KW-0143">Chaperone</keyword>
<feature type="domain" description="Radical SAM core" evidence="11">
    <location>
        <begin position="1"/>
        <end position="234"/>
    </location>
</feature>
<evidence type="ECO:0000313" key="13">
    <source>
        <dbReference type="Proteomes" id="UP000243105"/>
    </source>
</evidence>
<dbReference type="InterPro" id="IPR010723">
    <property type="entry name" value="HemN_C"/>
</dbReference>
<dbReference type="SMART" id="SM00729">
    <property type="entry name" value="Elp3"/>
    <property type="match status" value="1"/>
</dbReference>
<evidence type="ECO:0000256" key="10">
    <source>
        <dbReference type="RuleBase" id="RU364116"/>
    </source>
</evidence>
<keyword evidence="8 10" id="KW-0411">Iron-sulfur</keyword>
<dbReference type="GO" id="GO:0006779">
    <property type="term" value="P:porphyrin-containing compound biosynthetic process"/>
    <property type="evidence" value="ECO:0007669"/>
    <property type="project" value="InterPro"/>
</dbReference>
<evidence type="ECO:0000259" key="11">
    <source>
        <dbReference type="PROSITE" id="PS51918"/>
    </source>
</evidence>
<evidence type="ECO:0000256" key="9">
    <source>
        <dbReference type="ARBA" id="ARBA00023186"/>
    </source>
</evidence>